<accession>A0ACB8FS58</accession>
<organism evidence="1 2">
    <name type="scientific">Sphaerodactylus townsendi</name>
    <dbReference type="NCBI Taxonomy" id="933632"/>
    <lineage>
        <taxon>Eukaryota</taxon>
        <taxon>Metazoa</taxon>
        <taxon>Chordata</taxon>
        <taxon>Craniata</taxon>
        <taxon>Vertebrata</taxon>
        <taxon>Euteleostomi</taxon>
        <taxon>Lepidosauria</taxon>
        <taxon>Squamata</taxon>
        <taxon>Bifurcata</taxon>
        <taxon>Gekkota</taxon>
        <taxon>Sphaerodactylidae</taxon>
        <taxon>Sphaerodactylus</taxon>
    </lineage>
</organism>
<sequence>MEGFLEVVFFSVLLTSGTSLKCETCIDVGQGCSGSQMICPAGYDTCAIALMETSTGFVKVAVTVKGCASSNSCKNGPLYGSFGQAKVRGSVVCCSEFACALASPQLPPINTTVNGKQCPACYSLGSSCVTEVEYCTGSEDYCIDAVTHVDGVTVQAKRSKLALGAVRK</sequence>
<keyword evidence="2" id="KW-1185">Reference proteome</keyword>
<proteinExistence type="predicted"/>
<protein>
    <submittedName>
        <fullName evidence="1">Uncharacterized protein</fullName>
    </submittedName>
</protein>
<comment type="caution">
    <text evidence="1">The sequence shown here is derived from an EMBL/GenBank/DDBJ whole genome shotgun (WGS) entry which is preliminary data.</text>
</comment>
<evidence type="ECO:0000313" key="2">
    <source>
        <dbReference type="Proteomes" id="UP000827872"/>
    </source>
</evidence>
<name>A0ACB8FS58_9SAUR</name>
<evidence type="ECO:0000313" key="1">
    <source>
        <dbReference type="EMBL" id="KAH8008288.1"/>
    </source>
</evidence>
<gene>
    <name evidence="1" type="ORF">K3G42_028739</name>
</gene>
<dbReference type="Proteomes" id="UP000827872">
    <property type="component" value="Linkage Group LG06"/>
</dbReference>
<reference evidence="1" key="1">
    <citation type="submission" date="2021-08" db="EMBL/GenBank/DDBJ databases">
        <title>The first chromosome-level gecko genome reveals the dynamic sex chromosomes of Neotropical dwarf geckos (Sphaerodactylidae: Sphaerodactylus).</title>
        <authorList>
            <person name="Pinto B.J."/>
            <person name="Keating S.E."/>
            <person name="Gamble T."/>
        </authorList>
    </citation>
    <scope>NUCLEOTIDE SEQUENCE</scope>
    <source>
        <strain evidence="1">TG3544</strain>
    </source>
</reference>
<dbReference type="EMBL" id="CM037619">
    <property type="protein sequence ID" value="KAH8008288.1"/>
    <property type="molecule type" value="Genomic_DNA"/>
</dbReference>